<evidence type="ECO:0000259" key="7">
    <source>
        <dbReference type="PROSITE" id="PS50405"/>
    </source>
</evidence>
<dbReference type="AlphaFoldDB" id="A0A815M0E9"/>
<dbReference type="Pfam" id="PF14497">
    <property type="entry name" value="GST_C_3"/>
    <property type="match status" value="1"/>
</dbReference>
<dbReference type="PROSITE" id="PS50405">
    <property type="entry name" value="GST_CTER"/>
    <property type="match status" value="1"/>
</dbReference>
<feature type="signal peptide" evidence="5">
    <location>
        <begin position="1"/>
        <end position="24"/>
    </location>
</feature>
<dbReference type="InterPro" id="IPR004045">
    <property type="entry name" value="Glutathione_S-Trfase_N"/>
</dbReference>
<dbReference type="EMBL" id="CAJNOW010004412">
    <property type="protein sequence ID" value="CAF1415771.1"/>
    <property type="molecule type" value="Genomic_DNA"/>
</dbReference>
<dbReference type="SFLD" id="SFLDG00363">
    <property type="entry name" value="AMPS_(cytGST):_Alpha-__Mu-__Pi"/>
    <property type="match status" value="1"/>
</dbReference>
<keyword evidence="5" id="KW-0732">Signal</keyword>
<keyword evidence="2" id="KW-0808">Transferase</keyword>
<dbReference type="OrthoDB" id="414243at2759"/>
<dbReference type="Pfam" id="PF02798">
    <property type="entry name" value="GST_N"/>
    <property type="match status" value="1"/>
</dbReference>
<feature type="chain" id="PRO_5032755895" description="glutathione transferase" evidence="5">
    <location>
        <begin position="25"/>
        <end position="245"/>
    </location>
</feature>
<reference evidence="8" key="1">
    <citation type="submission" date="2021-02" db="EMBL/GenBank/DDBJ databases">
        <authorList>
            <person name="Nowell W R."/>
        </authorList>
    </citation>
    <scope>NUCLEOTIDE SEQUENCE</scope>
</reference>
<accession>A0A815M0E9</accession>
<evidence type="ECO:0000256" key="4">
    <source>
        <dbReference type="ARBA" id="ARBA00049616"/>
    </source>
</evidence>
<feature type="domain" description="GST N-terminal" evidence="6">
    <location>
        <begin position="42"/>
        <end position="119"/>
    </location>
</feature>
<dbReference type="Proteomes" id="UP000663834">
    <property type="component" value="Unassembled WGS sequence"/>
</dbReference>
<dbReference type="FunFam" id="3.40.30.10:FF:000035">
    <property type="entry name" value="hematopoietic prostaglandin D synthase"/>
    <property type="match status" value="1"/>
</dbReference>
<dbReference type="PROSITE" id="PS50404">
    <property type="entry name" value="GST_NTER"/>
    <property type="match status" value="1"/>
</dbReference>
<dbReference type="InterPro" id="IPR050213">
    <property type="entry name" value="GST_superfamily"/>
</dbReference>
<comment type="function">
    <text evidence="4">S-crystallins are structural components of squids and octopi eye lens. Contains relatively little if any GST activity.</text>
</comment>
<gene>
    <name evidence="8" type="ORF">KQP761_LOCUS10342</name>
</gene>
<dbReference type="PANTHER" id="PTHR11571:SF224">
    <property type="entry name" value="HEMATOPOIETIC PROSTAGLANDIN D SYNTHASE"/>
    <property type="match status" value="1"/>
</dbReference>
<dbReference type="CDD" id="cd03039">
    <property type="entry name" value="GST_N_Sigma_like"/>
    <property type="match status" value="1"/>
</dbReference>
<sequence length="245" mass="28038">MWFSTSITIISFLLAINFLSNVQSQTCSGNPTDHCDTEALMSTYKLHYFNGRGRAEVSRLIFAAAGKKFEDIRYESSQWPSHKSEMPLGQMPVLEFDGIKLPQSLSIARFLAKQFNLAGKDNLEQAKVDTVVDTMVDGMAKFGPIRREVDEVKRQADMQKFLVDELPKHMQNLEILANAYSNGGLFFVGNHLTWCDLFVYDMLENILHVDSSFLSRYSWLQRNRQEVEQQPNIAAYLKSRSQTSF</sequence>
<evidence type="ECO:0000313" key="8">
    <source>
        <dbReference type="EMBL" id="CAF1415771.1"/>
    </source>
</evidence>
<evidence type="ECO:0000259" key="6">
    <source>
        <dbReference type="PROSITE" id="PS50404"/>
    </source>
</evidence>
<evidence type="ECO:0000256" key="2">
    <source>
        <dbReference type="ARBA" id="ARBA00022679"/>
    </source>
</evidence>
<dbReference type="FunFam" id="1.20.1050.10:FF:000030">
    <property type="entry name" value="Glutathione S-transferase S1"/>
    <property type="match status" value="1"/>
</dbReference>
<evidence type="ECO:0000256" key="5">
    <source>
        <dbReference type="SAM" id="SignalP"/>
    </source>
</evidence>
<dbReference type="CDD" id="cd03192">
    <property type="entry name" value="GST_C_Sigma_like"/>
    <property type="match status" value="1"/>
</dbReference>
<organism evidence="8 9">
    <name type="scientific">Rotaria magnacalcarata</name>
    <dbReference type="NCBI Taxonomy" id="392030"/>
    <lineage>
        <taxon>Eukaryota</taxon>
        <taxon>Metazoa</taxon>
        <taxon>Spiralia</taxon>
        <taxon>Gnathifera</taxon>
        <taxon>Rotifera</taxon>
        <taxon>Eurotatoria</taxon>
        <taxon>Bdelloidea</taxon>
        <taxon>Philodinida</taxon>
        <taxon>Philodinidae</taxon>
        <taxon>Rotaria</taxon>
    </lineage>
</organism>
<evidence type="ECO:0000256" key="3">
    <source>
        <dbReference type="ARBA" id="ARBA00047960"/>
    </source>
</evidence>
<protein>
    <recommendedName>
        <fullName evidence="1">glutathione transferase</fullName>
        <ecNumber evidence="1">2.5.1.18</ecNumber>
    </recommendedName>
</protein>
<dbReference type="InterPro" id="IPR040079">
    <property type="entry name" value="Glutathione_S-Trfase"/>
</dbReference>
<dbReference type="InterPro" id="IPR010987">
    <property type="entry name" value="Glutathione-S-Trfase_C-like"/>
</dbReference>
<feature type="domain" description="GST C-terminal" evidence="7">
    <location>
        <begin position="121"/>
        <end position="245"/>
    </location>
</feature>
<dbReference type="EC" id="2.5.1.18" evidence="1"/>
<dbReference type="InterPro" id="IPR036282">
    <property type="entry name" value="Glutathione-S-Trfase_C_sf"/>
</dbReference>
<dbReference type="SUPFAM" id="SSF52833">
    <property type="entry name" value="Thioredoxin-like"/>
    <property type="match status" value="1"/>
</dbReference>
<comment type="catalytic activity">
    <reaction evidence="3">
        <text>RX + glutathione = an S-substituted glutathione + a halide anion + H(+)</text>
        <dbReference type="Rhea" id="RHEA:16437"/>
        <dbReference type="ChEBI" id="CHEBI:15378"/>
        <dbReference type="ChEBI" id="CHEBI:16042"/>
        <dbReference type="ChEBI" id="CHEBI:17792"/>
        <dbReference type="ChEBI" id="CHEBI:57925"/>
        <dbReference type="ChEBI" id="CHEBI:90779"/>
        <dbReference type="EC" id="2.5.1.18"/>
    </reaction>
</comment>
<comment type="caution">
    <text evidence="8">The sequence shown here is derived from an EMBL/GenBank/DDBJ whole genome shotgun (WGS) entry which is preliminary data.</text>
</comment>
<dbReference type="GO" id="GO:0006749">
    <property type="term" value="P:glutathione metabolic process"/>
    <property type="evidence" value="ECO:0007669"/>
    <property type="project" value="TreeGrafter"/>
</dbReference>
<name>A0A815M0E9_9BILA</name>
<dbReference type="SFLD" id="SFLDG01205">
    <property type="entry name" value="AMPS.1"/>
    <property type="match status" value="1"/>
</dbReference>
<dbReference type="SFLD" id="SFLDS00019">
    <property type="entry name" value="Glutathione_Transferase_(cytos"/>
    <property type="match status" value="1"/>
</dbReference>
<proteinExistence type="predicted"/>
<dbReference type="SUPFAM" id="SSF47616">
    <property type="entry name" value="GST C-terminal domain-like"/>
    <property type="match status" value="1"/>
</dbReference>
<evidence type="ECO:0000256" key="1">
    <source>
        <dbReference type="ARBA" id="ARBA00012452"/>
    </source>
</evidence>
<dbReference type="InterPro" id="IPR036249">
    <property type="entry name" value="Thioredoxin-like_sf"/>
</dbReference>
<evidence type="ECO:0000313" key="9">
    <source>
        <dbReference type="Proteomes" id="UP000663834"/>
    </source>
</evidence>
<dbReference type="GO" id="GO:0004364">
    <property type="term" value="F:glutathione transferase activity"/>
    <property type="evidence" value="ECO:0007669"/>
    <property type="project" value="UniProtKB-EC"/>
</dbReference>
<dbReference type="Gene3D" id="1.20.1050.130">
    <property type="match status" value="1"/>
</dbReference>
<dbReference type="InterPro" id="IPR004046">
    <property type="entry name" value="GST_C"/>
</dbReference>
<dbReference type="PANTHER" id="PTHR11571">
    <property type="entry name" value="GLUTATHIONE S-TRANSFERASE"/>
    <property type="match status" value="1"/>
</dbReference>